<organism evidence="4 5">
    <name type="scientific">Sinorhizobium alkalisoli</name>
    <dbReference type="NCBI Taxonomy" id="1752398"/>
    <lineage>
        <taxon>Bacteria</taxon>
        <taxon>Pseudomonadati</taxon>
        <taxon>Pseudomonadota</taxon>
        <taxon>Alphaproteobacteria</taxon>
        <taxon>Hyphomicrobiales</taxon>
        <taxon>Rhizobiaceae</taxon>
        <taxon>Sinorhizobium/Ensifer group</taxon>
        <taxon>Sinorhizobium</taxon>
    </lineage>
</organism>
<protein>
    <submittedName>
        <fullName evidence="4">Uncharacterized protein</fullName>
    </submittedName>
</protein>
<dbReference type="SMART" id="SM00091">
    <property type="entry name" value="PAS"/>
    <property type="match status" value="1"/>
</dbReference>
<feature type="transmembrane region" description="Helical" evidence="1">
    <location>
        <begin position="143"/>
        <end position="161"/>
    </location>
</feature>
<dbReference type="InterPro" id="IPR000160">
    <property type="entry name" value="GGDEF_dom"/>
</dbReference>
<dbReference type="InterPro" id="IPR052155">
    <property type="entry name" value="Biofilm_reg_signaling"/>
</dbReference>
<dbReference type="RefSeq" id="WP_069459086.1">
    <property type="nucleotide sequence ID" value="NZ_LYBW01000058.1"/>
</dbReference>
<dbReference type="NCBIfam" id="TIGR00254">
    <property type="entry name" value="GGDEF"/>
    <property type="match status" value="1"/>
</dbReference>
<dbReference type="Pfam" id="PF12860">
    <property type="entry name" value="PAS_7"/>
    <property type="match status" value="1"/>
</dbReference>
<keyword evidence="5" id="KW-1185">Reference proteome</keyword>
<dbReference type="Pfam" id="PF00990">
    <property type="entry name" value="GGDEF"/>
    <property type="match status" value="1"/>
</dbReference>
<dbReference type="Proteomes" id="UP000094342">
    <property type="component" value="Unassembled WGS sequence"/>
</dbReference>
<sequence>MTRNEQGALPTDIYLSYVSSLYQHRRTLVIGMLSHVVAFLIVFLKSSDSFYLACAAAIAIAWCLRNLDMNRFDHQDFSGANRAMIRSWENRYIVGGMGVTLTLGVACGYAVAVTREPFSELACVSVTLASMIALVGRNYGSERVVLLLSSSACVPIMIGLLTLRDPFMLVLAVLILPFILATWMMASNLRGVLYENALAAREIRTIAGQFDAALNHMTHGLFMLDGDGRIVVSNERACVLLELGDRAELKGRPIGEVLAGGARRMALDPKKSDTIVRQIDFLIEGKRSRALTSISDDVFLEFSANRREDGEIVLIFEDVTARVEAEHQILQMARFDALTGLPSRAYFAELARNAVADGAPDRHVGLLLIDVAEFKHVNDTRGHVIGDKLLQAIGERLEGLVKGTDAIAARLMGDEFVVFFPNGTNGADLEERIRAVHLCMCGNYAAGGFPFDVTMNAGFVIAKGGDFRLEDLQIKADLALSETKARGKGGCTAFESEMDARYRERQKLKSDLREALGAGALQVAYQPMFLPDGSRVACCEALARWTHPERGPVPPSVFIQLAEEMGLVTDVTRFVLRQACSDCLTWPAELSVSVNLSVLDLRTEIVDVVAEILEQTGLNPARLHLEVTESCLMDEPVKVQAVLQELRERGITIAIDDFGTGYSSLSYLDALPVDVIKIDRSFVRNIRKDSRRFKVLLGAVALARSLGLKVVIEGVETVDQLQLLSEHGCADLIQGFVFSAPMPGSAVAALCQKRARKRSAQTSRTLIA</sequence>
<feature type="domain" description="EAL" evidence="2">
    <location>
        <begin position="505"/>
        <end position="755"/>
    </location>
</feature>
<dbReference type="CDD" id="cd00130">
    <property type="entry name" value="PAS"/>
    <property type="match status" value="1"/>
</dbReference>
<dbReference type="InterPro" id="IPR001633">
    <property type="entry name" value="EAL_dom"/>
</dbReference>
<dbReference type="InterPro" id="IPR043128">
    <property type="entry name" value="Rev_trsase/Diguanyl_cyclase"/>
</dbReference>
<dbReference type="SUPFAM" id="SSF55073">
    <property type="entry name" value="Nucleotide cyclase"/>
    <property type="match status" value="1"/>
</dbReference>
<dbReference type="InterPro" id="IPR035919">
    <property type="entry name" value="EAL_sf"/>
</dbReference>
<dbReference type="PANTHER" id="PTHR44757">
    <property type="entry name" value="DIGUANYLATE CYCLASE DGCP"/>
    <property type="match status" value="1"/>
</dbReference>
<dbReference type="AlphaFoldDB" id="A0A1E3VA78"/>
<keyword evidence="1" id="KW-0812">Transmembrane</keyword>
<feature type="transmembrane region" description="Helical" evidence="1">
    <location>
        <begin position="167"/>
        <end position="186"/>
    </location>
</feature>
<feature type="transmembrane region" description="Helical" evidence="1">
    <location>
        <begin position="27"/>
        <end position="44"/>
    </location>
</feature>
<proteinExistence type="predicted"/>
<feature type="domain" description="GGDEF" evidence="3">
    <location>
        <begin position="362"/>
        <end position="496"/>
    </location>
</feature>
<name>A0A1E3VA78_9HYPH</name>
<dbReference type="STRING" id="1752398.A8M32_14335"/>
<feature type="transmembrane region" description="Helical" evidence="1">
    <location>
        <begin position="92"/>
        <end position="112"/>
    </location>
</feature>
<dbReference type="InterPro" id="IPR029787">
    <property type="entry name" value="Nucleotide_cyclase"/>
</dbReference>
<evidence type="ECO:0000313" key="5">
    <source>
        <dbReference type="Proteomes" id="UP000094342"/>
    </source>
</evidence>
<dbReference type="CDD" id="cd01949">
    <property type="entry name" value="GGDEF"/>
    <property type="match status" value="1"/>
</dbReference>
<dbReference type="Gene3D" id="3.30.70.270">
    <property type="match status" value="1"/>
</dbReference>
<evidence type="ECO:0000259" key="3">
    <source>
        <dbReference type="PROSITE" id="PS50887"/>
    </source>
</evidence>
<accession>A0A1E3VA78</accession>
<dbReference type="InterPro" id="IPR035965">
    <property type="entry name" value="PAS-like_dom_sf"/>
</dbReference>
<gene>
    <name evidence="4" type="ORF">A8M32_14335</name>
</gene>
<dbReference type="SUPFAM" id="SSF55785">
    <property type="entry name" value="PYP-like sensor domain (PAS domain)"/>
    <property type="match status" value="1"/>
</dbReference>
<dbReference type="CDD" id="cd01948">
    <property type="entry name" value="EAL"/>
    <property type="match status" value="1"/>
</dbReference>
<dbReference type="SMART" id="SM00052">
    <property type="entry name" value="EAL"/>
    <property type="match status" value="1"/>
</dbReference>
<comment type="caution">
    <text evidence="4">The sequence shown here is derived from an EMBL/GenBank/DDBJ whole genome shotgun (WGS) entry which is preliminary data.</text>
</comment>
<evidence type="ECO:0000256" key="1">
    <source>
        <dbReference type="SAM" id="Phobius"/>
    </source>
</evidence>
<evidence type="ECO:0000313" key="4">
    <source>
        <dbReference type="EMBL" id="ODR90504.1"/>
    </source>
</evidence>
<reference evidence="5" key="1">
    <citation type="submission" date="2016-05" db="EMBL/GenBank/DDBJ databases">
        <authorList>
            <person name="Li Y."/>
        </authorList>
    </citation>
    <scope>NUCLEOTIDE SEQUENCE [LARGE SCALE GENOMIC DNA]</scope>
    <source>
        <strain evidence="5">YIC4027</strain>
    </source>
</reference>
<dbReference type="OrthoDB" id="9814202at2"/>
<dbReference type="PANTHER" id="PTHR44757:SF2">
    <property type="entry name" value="BIOFILM ARCHITECTURE MAINTENANCE PROTEIN MBAA"/>
    <property type="match status" value="1"/>
</dbReference>
<dbReference type="EMBL" id="LYBW01000058">
    <property type="protein sequence ID" value="ODR90504.1"/>
    <property type="molecule type" value="Genomic_DNA"/>
</dbReference>
<dbReference type="Pfam" id="PF00563">
    <property type="entry name" value="EAL"/>
    <property type="match status" value="1"/>
</dbReference>
<dbReference type="InterPro" id="IPR000014">
    <property type="entry name" value="PAS"/>
</dbReference>
<feature type="transmembrane region" description="Helical" evidence="1">
    <location>
        <begin position="50"/>
        <end position="67"/>
    </location>
</feature>
<dbReference type="SMART" id="SM00267">
    <property type="entry name" value="GGDEF"/>
    <property type="match status" value="1"/>
</dbReference>
<dbReference type="Gene3D" id="3.30.450.20">
    <property type="entry name" value="PAS domain"/>
    <property type="match status" value="1"/>
</dbReference>
<evidence type="ECO:0000259" key="2">
    <source>
        <dbReference type="PROSITE" id="PS50883"/>
    </source>
</evidence>
<dbReference type="PROSITE" id="PS50883">
    <property type="entry name" value="EAL"/>
    <property type="match status" value="1"/>
</dbReference>
<dbReference type="SUPFAM" id="SSF141868">
    <property type="entry name" value="EAL domain-like"/>
    <property type="match status" value="1"/>
</dbReference>
<keyword evidence="1" id="KW-1133">Transmembrane helix</keyword>
<dbReference type="PROSITE" id="PS50887">
    <property type="entry name" value="GGDEF"/>
    <property type="match status" value="1"/>
</dbReference>
<keyword evidence="1" id="KW-0472">Membrane</keyword>
<dbReference type="Gene3D" id="3.20.20.450">
    <property type="entry name" value="EAL domain"/>
    <property type="match status" value="1"/>
</dbReference>